<organism evidence="1 2">
    <name type="scientific">Sulfurimonas lithotrophica</name>
    <dbReference type="NCBI Taxonomy" id="2590022"/>
    <lineage>
        <taxon>Bacteria</taxon>
        <taxon>Pseudomonadati</taxon>
        <taxon>Campylobacterota</taxon>
        <taxon>Epsilonproteobacteria</taxon>
        <taxon>Campylobacterales</taxon>
        <taxon>Sulfurimonadaceae</taxon>
        <taxon>Sulfurimonas</taxon>
    </lineage>
</organism>
<dbReference type="RefSeq" id="WP_152307603.1">
    <property type="nucleotide sequence ID" value="NZ_CP043617.1"/>
</dbReference>
<dbReference type="AlphaFoldDB" id="A0A5P8P1W5"/>
<proteinExistence type="predicted"/>
<sequence>MDSEAEKLKEKILEAQKEADIAALYVLEQDANEFFDENTLHGYYQNILDLALERLTDTLEAHVRMDMQEVQDFATVRALYEYAIEHYSSGSSEDAAALFEVLSGLTNDSKFSDALKIHWQAAKEGISLNDFIALIADVNATGDAGTFYISAFTKEAQKLLNNSKTTEDNG</sequence>
<gene>
    <name evidence="1" type="ORF">FJR48_07890</name>
</gene>
<evidence type="ECO:0000313" key="2">
    <source>
        <dbReference type="Proteomes" id="UP000326944"/>
    </source>
</evidence>
<name>A0A5P8P1W5_9BACT</name>
<keyword evidence="2" id="KW-1185">Reference proteome</keyword>
<dbReference type="Proteomes" id="UP000326944">
    <property type="component" value="Chromosome"/>
</dbReference>
<dbReference type="KEGG" id="sulg:FJR48_07890"/>
<accession>A0A5P8P1W5</accession>
<dbReference type="OrthoDB" id="5334088at2"/>
<protein>
    <submittedName>
        <fullName evidence="1">Uncharacterized protein</fullName>
    </submittedName>
</protein>
<evidence type="ECO:0000313" key="1">
    <source>
        <dbReference type="EMBL" id="QFR49656.1"/>
    </source>
</evidence>
<dbReference type="EMBL" id="CP043617">
    <property type="protein sequence ID" value="QFR49656.1"/>
    <property type="molecule type" value="Genomic_DNA"/>
</dbReference>
<reference evidence="1 2" key="1">
    <citation type="submission" date="2019-09" db="EMBL/GenBank/DDBJ databases">
        <title>Sulfurimonas gotlandica sp. nov., a chemoautotrophic and psychrotolerant epsilonproteobacterium isolated from a pelagic redoxcline, and an emended description of the genus Sulfurimonas.</title>
        <authorList>
            <person name="Wang S."/>
            <person name="Jiang L."/>
            <person name="Shao S."/>
        </authorList>
    </citation>
    <scope>NUCLEOTIDE SEQUENCE [LARGE SCALE GENOMIC DNA]</scope>
    <source>
        <strain evidence="1 2">GYSZ_1</strain>
    </source>
</reference>